<dbReference type="PIRSF" id="PIRSF036893">
    <property type="entry name" value="Lipocalin_ApoD"/>
    <property type="match status" value="1"/>
</dbReference>
<evidence type="ECO:0000256" key="5">
    <source>
        <dbReference type="ARBA" id="ARBA00023121"/>
    </source>
</evidence>
<dbReference type="Pfam" id="PF08212">
    <property type="entry name" value="Lipocalin_2"/>
    <property type="match status" value="1"/>
</dbReference>
<dbReference type="Proteomes" id="UP000278542">
    <property type="component" value="Unassembled WGS sequence"/>
</dbReference>
<evidence type="ECO:0000259" key="13">
    <source>
        <dbReference type="Pfam" id="PF08212"/>
    </source>
</evidence>
<comment type="subunit">
    <text evidence="3 12">Homodimer.</text>
</comment>
<evidence type="ECO:0000256" key="9">
    <source>
        <dbReference type="ARBA" id="ARBA00023288"/>
    </source>
</evidence>
<comment type="caution">
    <text evidence="14">The sequence shown here is derived from an EMBL/GenBank/DDBJ whole genome shotgun (WGS) entry which is preliminary data.</text>
</comment>
<sequence>MFKMIKTLWKRLLSKLILTRVSVPRGIKPISHFQPEQYLGKWYEIARLDNRFEQGLINVYAHYSYRDDNGLKVINRGYNKQKDQWQESIGKAYFLDTPNIAALKVSFFGPFYGGYHVVKIDPNYQVALVVGSTNRYLWILARTPSISDKIKTEYIQMAKSLGFDISKLNFDIQTNEHRAK</sequence>
<accession>A0A495RIQ0</accession>
<name>A0A495RIQ0_9GAMM</name>
<dbReference type="PANTHER" id="PTHR10612">
    <property type="entry name" value="APOLIPOPROTEIN D"/>
    <property type="match status" value="1"/>
</dbReference>
<dbReference type="InterPro" id="IPR012674">
    <property type="entry name" value="Calycin"/>
</dbReference>
<evidence type="ECO:0000256" key="3">
    <source>
        <dbReference type="ARBA" id="ARBA00011738"/>
    </source>
</evidence>
<feature type="domain" description="Lipocalin/cytosolic fatty-acid binding" evidence="13">
    <location>
        <begin position="36"/>
        <end position="170"/>
    </location>
</feature>
<dbReference type="SUPFAM" id="SSF50814">
    <property type="entry name" value="Lipocalins"/>
    <property type="match status" value="1"/>
</dbReference>
<keyword evidence="7" id="KW-0564">Palmitate</keyword>
<dbReference type="EMBL" id="RBWY01000001">
    <property type="protein sequence ID" value="RKS87219.1"/>
    <property type="molecule type" value="Genomic_DNA"/>
</dbReference>
<evidence type="ECO:0000256" key="4">
    <source>
        <dbReference type="ARBA" id="ARBA00022729"/>
    </source>
</evidence>
<reference evidence="14 15" key="1">
    <citation type="submission" date="2018-10" db="EMBL/GenBank/DDBJ databases">
        <title>Genomic Encyclopedia of Type Strains, Phase IV (KMG-IV): sequencing the most valuable type-strain genomes for metagenomic binning, comparative biology and taxonomic classification.</title>
        <authorList>
            <person name="Goeker M."/>
        </authorList>
    </citation>
    <scope>NUCLEOTIDE SEQUENCE [LARGE SCALE GENOMIC DNA]</scope>
    <source>
        <strain evidence="14 15">DSM 22228</strain>
    </source>
</reference>
<dbReference type="GO" id="GO:0009279">
    <property type="term" value="C:cell outer membrane"/>
    <property type="evidence" value="ECO:0007669"/>
    <property type="project" value="UniProtKB-SubCell"/>
</dbReference>
<dbReference type="InterPro" id="IPR002446">
    <property type="entry name" value="Lipocalin_bac"/>
</dbReference>
<keyword evidence="4" id="KW-0732">Signal</keyword>
<evidence type="ECO:0000256" key="8">
    <source>
        <dbReference type="ARBA" id="ARBA00023237"/>
    </source>
</evidence>
<dbReference type="FunFam" id="2.40.128.20:FF:000002">
    <property type="entry name" value="Outer membrane lipoprotein Blc"/>
    <property type="match status" value="1"/>
</dbReference>
<dbReference type="InterPro" id="IPR000566">
    <property type="entry name" value="Lipocln_cytosolic_FA-bd_dom"/>
</dbReference>
<comment type="similarity">
    <text evidence="2 12">Belongs to the calycin superfamily. Lipocalin family.</text>
</comment>
<dbReference type="RefSeq" id="WP_211324587.1">
    <property type="nucleotide sequence ID" value="NZ_RBWY01000001.1"/>
</dbReference>
<keyword evidence="8 12" id="KW-0998">Cell outer membrane</keyword>
<dbReference type="InterPro" id="IPR047202">
    <property type="entry name" value="Lipocalin_Blc-like_dom"/>
</dbReference>
<gene>
    <name evidence="14" type="ORF">DES39_0438</name>
</gene>
<evidence type="ECO:0000256" key="10">
    <source>
        <dbReference type="ARBA" id="ARBA00057024"/>
    </source>
</evidence>
<dbReference type="PANTHER" id="PTHR10612:SF34">
    <property type="entry name" value="APOLIPOPROTEIN D"/>
    <property type="match status" value="1"/>
</dbReference>
<comment type="subcellular location">
    <subcellularLocation>
        <location evidence="1">Cell outer membrane</location>
        <topology evidence="1">Lipid-anchor</topology>
    </subcellularLocation>
</comment>
<evidence type="ECO:0000313" key="14">
    <source>
        <dbReference type="EMBL" id="RKS87219.1"/>
    </source>
</evidence>
<proteinExistence type="inferred from homology"/>
<dbReference type="InterPro" id="IPR022271">
    <property type="entry name" value="Lipocalin_ApoD"/>
</dbReference>
<evidence type="ECO:0000256" key="6">
    <source>
        <dbReference type="ARBA" id="ARBA00023136"/>
    </source>
</evidence>
<keyword evidence="15" id="KW-1185">Reference proteome</keyword>
<dbReference type="Gene3D" id="2.40.128.20">
    <property type="match status" value="1"/>
</dbReference>
<protein>
    <recommendedName>
        <fullName evidence="11 12">Outer membrane lipoprotein Blc</fullName>
    </recommendedName>
</protein>
<dbReference type="CDD" id="cd19438">
    <property type="entry name" value="lipocalin_Blc-like"/>
    <property type="match status" value="1"/>
</dbReference>
<dbReference type="GO" id="GO:0008289">
    <property type="term" value="F:lipid binding"/>
    <property type="evidence" value="ECO:0007669"/>
    <property type="project" value="UniProtKB-UniRule"/>
</dbReference>
<evidence type="ECO:0000313" key="15">
    <source>
        <dbReference type="Proteomes" id="UP000278542"/>
    </source>
</evidence>
<dbReference type="AlphaFoldDB" id="A0A495RIQ0"/>
<evidence type="ECO:0000256" key="2">
    <source>
        <dbReference type="ARBA" id="ARBA00006889"/>
    </source>
</evidence>
<keyword evidence="5 12" id="KW-0446">Lipid-binding</keyword>
<dbReference type="PRINTS" id="PR01171">
    <property type="entry name" value="BCTLIPOCALIN"/>
</dbReference>
<keyword evidence="6 12" id="KW-0472">Membrane</keyword>
<comment type="function">
    <text evidence="10 12">Involved in the storage or transport of lipids necessary for membrane maintenance under stressful conditions. Displays a binding preference for lysophospholipids.</text>
</comment>
<keyword evidence="9 12" id="KW-0449">Lipoprotein</keyword>
<dbReference type="GO" id="GO:0006950">
    <property type="term" value="P:response to stress"/>
    <property type="evidence" value="ECO:0007669"/>
    <property type="project" value="UniProtKB-ARBA"/>
</dbReference>
<evidence type="ECO:0000256" key="12">
    <source>
        <dbReference type="PIRNR" id="PIRNR036893"/>
    </source>
</evidence>
<evidence type="ECO:0000256" key="7">
    <source>
        <dbReference type="ARBA" id="ARBA00023139"/>
    </source>
</evidence>
<organism evidence="14 15">
    <name type="scientific">Orbus hercynius</name>
    <dbReference type="NCBI Taxonomy" id="593135"/>
    <lineage>
        <taxon>Bacteria</taxon>
        <taxon>Pseudomonadati</taxon>
        <taxon>Pseudomonadota</taxon>
        <taxon>Gammaproteobacteria</taxon>
        <taxon>Orbales</taxon>
        <taxon>Orbaceae</taxon>
        <taxon>Orbus</taxon>
    </lineage>
</organism>
<evidence type="ECO:0000256" key="1">
    <source>
        <dbReference type="ARBA" id="ARBA00004459"/>
    </source>
</evidence>
<evidence type="ECO:0000256" key="11">
    <source>
        <dbReference type="ARBA" id="ARBA00071217"/>
    </source>
</evidence>